<dbReference type="Gene3D" id="3.40.50.2000">
    <property type="entry name" value="Glycogen Phosphorylase B"/>
    <property type="match status" value="2"/>
</dbReference>
<reference evidence="2 3" key="1">
    <citation type="journal article" date="2008" name="J. Bacteriol.">
        <title>Complete genome sequence of uropathogenic Proteus mirabilis, a master of both adherence and motility.</title>
        <authorList>
            <person name="Pearson M.M."/>
            <person name="Sebaihia M."/>
            <person name="Churcher C."/>
            <person name="Quail M.A."/>
            <person name="Seshasayee A.S."/>
            <person name="Luscombe N.M."/>
            <person name="Abdellah Z."/>
            <person name="Arrosmith C."/>
            <person name="Atkin B."/>
            <person name="Chillingworth T."/>
            <person name="Hauser H."/>
            <person name="Jagels K."/>
            <person name="Moule S."/>
            <person name="Mungall K."/>
            <person name="Norbertczak H."/>
            <person name="Rabbinowitsch E."/>
            <person name="Walker D."/>
            <person name="Whithead S."/>
            <person name="Thomson N.R."/>
            <person name="Rather P.N."/>
            <person name="Parkhill J."/>
            <person name="Mobley H.L."/>
        </authorList>
    </citation>
    <scope>NUCLEOTIDE SEQUENCE [LARGE SCALE GENOMIC DNA]</scope>
    <source>
        <strain evidence="2 3">HI4320</strain>
    </source>
</reference>
<dbReference type="EnsemblBacteria" id="CAR46261">
    <property type="protein sequence ID" value="CAR46261"/>
    <property type="gene ID" value="PMI3191"/>
</dbReference>
<dbReference type="RefSeq" id="WP_012368667.1">
    <property type="nucleotide sequence ID" value="NC_010554.1"/>
</dbReference>
<name>B4F147_PROMH</name>
<dbReference type="PANTHER" id="PTHR12526:SF630">
    <property type="entry name" value="GLYCOSYLTRANSFERASE"/>
    <property type="match status" value="1"/>
</dbReference>
<keyword evidence="2" id="KW-0808">Transferase</keyword>
<proteinExistence type="predicted"/>
<dbReference type="PANTHER" id="PTHR12526">
    <property type="entry name" value="GLYCOSYLTRANSFERASE"/>
    <property type="match status" value="1"/>
</dbReference>
<accession>B4F147</accession>
<dbReference type="EMBL" id="AM942759">
    <property type="protein sequence ID" value="CAR46261.1"/>
    <property type="molecule type" value="Genomic_DNA"/>
</dbReference>
<dbReference type="KEGG" id="pmr:PMI3191"/>
<evidence type="ECO:0000313" key="3">
    <source>
        <dbReference type="Proteomes" id="UP000008319"/>
    </source>
</evidence>
<keyword evidence="3" id="KW-1185">Reference proteome</keyword>
<evidence type="ECO:0000259" key="1">
    <source>
        <dbReference type="Pfam" id="PF00534"/>
    </source>
</evidence>
<dbReference type="eggNOG" id="COG0438">
    <property type="taxonomic scope" value="Bacteria"/>
</dbReference>
<dbReference type="SUPFAM" id="SSF53756">
    <property type="entry name" value="UDP-Glycosyltransferase/glycogen phosphorylase"/>
    <property type="match status" value="1"/>
</dbReference>
<dbReference type="Pfam" id="PF00534">
    <property type="entry name" value="Glycos_transf_1"/>
    <property type="match status" value="1"/>
</dbReference>
<dbReference type="CAZy" id="GT4">
    <property type="family name" value="Glycosyltransferase Family 4"/>
</dbReference>
<feature type="domain" description="Glycosyl transferase family 1" evidence="1">
    <location>
        <begin position="209"/>
        <end position="357"/>
    </location>
</feature>
<dbReference type="Proteomes" id="UP000008319">
    <property type="component" value="Chromosome"/>
</dbReference>
<dbReference type="AlphaFoldDB" id="B4F147"/>
<dbReference type="InterPro" id="IPR001296">
    <property type="entry name" value="Glyco_trans_1"/>
</dbReference>
<sequence length="389" mass="45603">MKKILFINDNSLKGGSAQVTNDTKKCFDDRGWKSYTFFGSTYFNFNPRNYIFNINAYKKLKTTLEKTTPDVVHIHNYDNLLSPLILLAIYLHKKKNTYCKIIMTVHDYHIISPSNSLSYYKGKEKAFFVTPPSFLKLLTSKLDRRSYIHGLARILQWYIYYSLFDLRKVIDTYICPSNFIYNLLPFENKKLIYNPINNLNAFNNNIKKCDSQIMITFAGRLTKDKGIYDFLECICNCDTSSQKLLSINIFGEGELKEKIIRLKEKLKEKNIDIILYGFKDKNYIQEILNKSHYILLPSLCYENAPLSLIEGIFSKCKVITMNYGGMKEIAEKSKNSILLNNITTSEIKKMITTINKQYKNEAGFYSHSQYNKYSLEYYYKEINHTLEKI</sequence>
<dbReference type="GO" id="GO:1901135">
    <property type="term" value="P:carbohydrate derivative metabolic process"/>
    <property type="evidence" value="ECO:0007669"/>
    <property type="project" value="UniProtKB-ARBA"/>
</dbReference>
<protein>
    <submittedName>
        <fullName evidence="2">Glycosyl transferase</fullName>
    </submittedName>
</protein>
<dbReference type="PATRIC" id="fig|529507.6.peg.3118"/>
<dbReference type="GeneID" id="6803332"/>
<gene>
    <name evidence="2" type="ordered locus">PMI3191</name>
</gene>
<dbReference type="GO" id="GO:0016757">
    <property type="term" value="F:glycosyltransferase activity"/>
    <property type="evidence" value="ECO:0007669"/>
    <property type="project" value="InterPro"/>
</dbReference>
<evidence type="ECO:0000313" key="2">
    <source>
        <dbReference type="EMBL" id="CAR46261.1"/>
    </source>
</evidence>
<organism evidence="2 3">
    <name type="scientific">Proteus mirabilis (strain HI4320)</name>
    <dbReference type="NCBI Taxonomy" id="529507"/>
    <lineage>
        <taxon>Bacteria</taxon>
        <taxon>Pseudomonadati</taxon>
        <taxon>Pseudomonadota</taxon>
        <taxon>Gammaproteobacteria</taxon>
        <taxon>Enterobacterales</taxon>
        <taxon>Morganellaceae</taxon>
        <taxon>Proteus</taxon>
    </lineage>
</organism>
<dbReference type="HOGENOM" id="CLU_009583_35_0_6"/>